<evidence type="ECO:0000313" key="8">
    <source>
        <dbReference type="Proteomes" id="UP000800041"/>
    </source>
</evidence>
<evidence type="ECO:0000256" key="5">
    <source>
        <dbReference type="ARBA" id="ARBA00034313"/>
    </source>
</evidence>
<dbReference type="EMBL" id="ML977163">
    <property type="protein sequence ID" value="KAF1985202.1"/>
    <property type="molecule type" value="Genomic_DNA"/>
</dbReference>
<sequence>MSQGMFYHERIPASIRVVQALGITMAAFVAGETAATTLAFVPAILDAPAPLAARQWKKTVERGSTGGLIALAAGVSFGAMAYLEKPSTSAFKFFTAAAVLSPTIIPFSLLVMGPVNDKLFKKADSLANTAITDSAAESGVAKEETVHGLIDKWATLNLGNAALTFASAVCAAWAVLNPVEVVGLQGLGLSSGANRM</sequence>
<evidence type="ECO:0000256" key="3">
    <source>
        <dbReference type="ARBA" id="ARBA00022989"/>
    </source>
</evidence>
<evidence type="ECO:0000256" key="4">
    <source>
        <dbReference type="ARBA" id="ARBA00023136"/>
    </source>
</evidence>
<feature type="transmembrane region" description="Helical" evidence="6">
    <location>
        <begin position="89"/>
        <end position="112"/>
    </location>
</feature>
<reference evidence="7" key="1">
    <citation type="journal article" date="2020" name="Stud. Mycol.">
        <title>101 Dothideomycetes genomes: a test case for predicting lifestyles and emergence of pathogens.</title>
        <authorList>
            <person name="Haridas S."/>
            <person name="Albert R."/>
            <person name="Binder M."/>
            <person name="Bloem J."/>
            <person name="Labutti K."/>
            <person name="Salamov A."/>
            <person name="Andreopoulos B."/>
            <person name="Baker S."/>
            <person name="Barry K."/>
            <person name="Bills G."/>
            <person name="Bluhm B."/>
            <person name="Cannon C."/>
            <person name="Castanera R."/>
            <person name="Culley D."/>
            <person name="Daum C."/>
            <person name="Ezra D."/>
            <person name="Gonzalez J."/>
            <person name="Henrissat B."/>
            <person name="Kuo A."/>
            <person name="Liang C."/>
            <person name="Lipzen A."/>
            <person name="Lutzoni F."/>
            <person name="Magnuson J."/>
            <person name="Mondo S."/>
            <person name="Nolan M."/>
            <person name="Ohm R."/>
            <person name="Pangilinan J."/>
            <person name="Park H.-J."/>
            <person name="Ramirez L."/>
            <person name="Alfaro M."/>
            <person name="Sun H."/>
            <person name="Tritt A."/>
            <person name="Yoshinaga Y."/>
            <person name="Zwiers L.-H."/>
            <person name="Turgeon B."/>
            <person name="Goodwin S."/>
            <person name="Spatafora J."/>
            <person name="Crous P."/>
            <person name="Grigoriev I."/>
        </authorList>
    </citation>
    <scope>NUCLEOTIDE SEQUENCE</scope>
    <source>
        <strain evidence="7">CBS 113979</strain>
    </source>
</reference>
<evidence type="ECO:0008006" key="9">
    <source>
        <dbReference type="Google" id="ProtNLM"/>
    </source>
</evidence>
<protein>
    <recommendedName>
        <fullName evidence="9">DUF1772-domain-containing protein</fullName>
    </recommendedName>
</protein>
<keyword evidence="3 6" id="KW-1133">Transmembrane helix</keyword>
<name>A0A6G1GWL4_9PEZI</name>
<evidence type="ECO:0000256" key="6">
    <source>
        <dbReference type="SAM" id="Phobius"/>
    </source>
</evidence>
<evidence type="ECO:0000313" key="7">
    <source>
        <dbReference type="EMBL" id="KAF1985202.1"/>
    </source>
</evidence>
<organism evidence="7 8">
    <name type="scientific">Aulographum hederae CBS 113979</name>
    <dbReference type="NCBI Taxonomy" id="1176131"/>
    <lineage>
        <taxon>Eukaryota</taxon>
        <taxon>Fungi</taxon>
        <taxon>Dikarya</taxon>
        <taxon>Ascomycota</taxon>
        <taxon>Pezizomycotina</taxon>
        <taxon>Dothideomycetes</taxon>
        <taxon>Pleosporomycetidae</taxon>
        <taxon>Aulographales</taxon>
        <taxon>Aulographaceae</taxon>
    </lineage>
</organism>
<dbReference type="Proteomes" id="UP000800041">
    <property type="component" value="Unassembled WGS sequence"/>
</dbReference>
<dbReference type="PANTHER" id="PTHR35042">
    <property type="entry name" value="ANTHRONE OXYGENASE ENCC"/>
    <property type="match status" value="1"/>
</dbReference>
<gene>
    <name evidence="7" type="ORF">K402DRAFT_405347</name>
</gene>
<dbReference type="InterPro" id="IPR013901">
    <property type="entry name" value="Anthrone_oxy"/>
</dbReference>
<feature type="transmembrane region" description="Helical" evidence="6">
    <location>
        <begin position="66"/>
        <end position="83"/>
    </location>
</feature>
<evidence type="ECO:0000256" key="1">
    <source>
        <dbReference type="ARBA" id="ARBA00004141"/>
    </source>
</evidence>
<keyword evidence="4 6" id="KW-0472">Membrane</keyword>
<evidence type="ECO:0000256" key="2">
    <source>
        <dbReference type="ARBA" id="ARBA00022692"/>
    </source>
</evidence>
<keyword evidence="8" id="KW-1185">Reference proteome</keyword>
<dbReference type="OrthoDB" id="5954308at2759"/>
<comment type="subcellular location">
    <subcellularLocation>
        <location evidence="1">Membrane</location>
        <topology evidence="1">Multi-pass membrane protein</topology>
    </subcellularLocation>
</comment>
<dbReference type="GO" id="GO:0016020">
    <property type="term" value="C:membrane"/>
    <property type="evidence" value="ECO:0007669"/>
    <property type="project" value="UniProtKB-SubCell"/>
</dbReference>
<proteinExistence type="inferred from homology"/>
<dbReference type="Pfam" id="PF08592">
    <property type="entry name" value="Anthrone_oxy"/>
    <property type="match status" value="1"/>
</dbReference>
<dbReference type="AlphaFoldDB" id="A0A6G1GWL4"/>
<accession>A0A6G1GWL4</accession>
<comment type="similarity">
    <text evidence="5">Belongs to the anthrone oxygenase family.</text>
</comment>
<keyword evidence="2 6" id="KW-0812">Transmembrane</keyword>
<feature type="transmembrane region" description="Helical" evidence="6">
    <location>
        <begin position="20"/>
        <end position="45"/>
    </location>
</feature>
<dbReference type="PANTHER" id="PTHR35042:SF1">
    <property type="entry name" value="DUF1772-DOMAIN-CONTAINING PROTEIN"/>
    <property type="match status" value="1"/>
</dbReference>